<evidence type="ECO:0000313" key="3">
    <source>
        <dbReference type="Proteomes" id="UP000231823"/>
    </source>
</evidence>
<gene>
    <name evidence="2" type="ORF">SFLOR_v1c08640</name>
</gene>
<proteinExistence type="predicted"/>
<sequence length="140" mass="16032">MITIKKLLSVLASLQVITLTSSTVVACTGPHYSLNYSKDSGKLQQTIKIDNEKLKEFDNTTTLVNYIQKQTKDLNKKPYQVTINVKNSSKNEVKEEDYDKSKEMRFVIVYLKAFLETEDEKQWEEVSSLAENASFALLNK</sequence>
<dbReference type="PROSITE" id="PS51257">
    <property type="entry name" value="PROKAR_LIPOPROTEIN"/>
    <property type="match status" value="1"/>
</dbReference>
<dbReference type="Proteomes" id="UP000231823">
    <property type="component" value="Chromosome"/>
</dbReference>
<dbReference type="KEGG" id="sfz:SFLOR_v1c08640"/>
<protein>
    <recommendedName>
        <fullName evidence="4">Lipoprotein</fullName>
    </recommendedName>
</protein>
<feature type="chain" id="PRO_5014888148" description="Lipoprotein" evidence="1">
    <location>
        <begin position="27"/>
        <end position="140"/>
    </location>
</feature>
<dbReference type="AlphaFoldDB" id="A0A2K8SER1"/>
<dbReference type="EMBL" id="CP025057">
    <property type="protein sequence ID" value="AUB31912.1"/>
    <property type="molecule type" value="Genomic_DNA"/>
</dbReference>
<feature type="signal peptide" evidence="1">
    <location>
        <begin position="1"/>
        <end position="26"/>
    </location>
</feature>
<reference evidence="2 3" key="1">
    <citation type="submission" date="2017-12" db="EMBL/GenBank/DDBJ databases">
        <title>Complete genome sequence of Spiroplasma floricola 23-6 (ATCC 29989).</title>
        <authorList>
            <person name="Tsai Y.-M."/>
            <person name="Wu P.-S."/>
            <person name="Lo W.-S."/>
            <person name="Kuo C.-H."/>
        </authorList>
    </citation>
    <scope>NUCLEOTIDE SEQUENCE [LARGE SCALE GENOMIC DNA]</scope>
    <source>
        <strain evidence="2 3">23-6</strain>
    </source>
</reference>
<keyword evidence="3" id="KW-1185">Reference proteome</keyword>
<evidence type="ECO:0008006" key="4">
    <source>
        <dbReference type="Google" id="ProtNLM"/>
    </source>
</evidence>
<evidence type="ECO:0000256" key="1">
    <source>
        <dbReference type="SAM" id="SignalP"/>
    </source>
</evidence>
<accession>A0A2K8SER1</accession>
<keyword evidence="1" id="KW-0732">Signal</keyword>
<name>A0A2K8SER1_9MOLU</name>
<dbReference type="RefSeq" id="WP_100916870.1">
    <property type="nucleotide sequence ID" value="NZ_CP025057.1"/>
</dbReference>
<evidence type="ECO:0000313" key="2">
    <source>
        <dbReference type="EMBL" id="AUB31912.1"/>
    </source>
</evidence>
<organism evidence="2 3">
    <name type="scientific">Spiroplasma floricola 23-6</name>
    <dbReference type="NCBI Taxonomy" id="1336749"/>
    <lineage>
        <taxon>Bacteria</taxon>
        <taxon>Bacillati</taxon>
        <taxon>Mycoplasmatota</taxon>
        <taxon>Mollicutes</taxon>
        <taxon>Entomoplasmatales</taxon>
        <taxon>Spiroplasmataceae</taxon>
        <taxon>Spiroplasma</taxon>
    </lineage>
</organism>